<reference evidence="1" key="1">
    <citation type="submission" date="2014-09" db="EMBL/GenBank/DDBJ databases">
        <authorList>
            <person name="Magalhaes I.L.F."/>
            <person name="Oliveira U."/>
            <person name="Santos F.R."/>
            <person name="Vidigal T.H.D.A."/>
            <person name="Brescovit A.D."/>
            <person name="Santos A.J."/>
        </authorList>
    </citation>
    <scope>NUCLEOTIDE SEQUENCE</scope>
    <source>
        <tissue evidence="1">Shoot tissue taken approximately 20 cm above the soil surface</tissue>
    </source>
</reference>
<protein>
    <submittedName>
        <fullName evidence="1">Uncharacterized protein</fullName>
    </submittedName>
</protein>
<dbReference type="EMBL" id="GBRH01274409">
    <property type="protein sequence ID" value="JAD23486.1"/>
    <property type="molecule type" value="Transcribed_RNA"/>
</dbReference>
<organism evidence="1">
    <name type="scientific">Arundo donax</name>
    <name type="common">Giant reed</name>
    <name type="synonym">Donax arundinaceus</name>
    <dbReference type="NCBI Taxonomy" id="35708"/>
    <lineage>
        <taxon>Eukaryota</taxon>
        <taxon>Viridiplantae</taxon>
        <taxon>Streptophyta</taxon>
        <taxon>Embryophyta</taxon>
        <taxon>Tracheophyta</taxon>
        <taxon>Spermatophyta</taxon>
        <taxon>Magnoliopsida</taxon>
        <taxon>Liliopsida</taxon>
        <taxon>Poales</taxon>
        <taxon>Poaceae</taxon>
        <taxon>PACMAD clade</taxon>
        <taxon>Arundinoideae</taxon>
        <taxon>Arundineae</taxon>
        <taxon>Arundo</taxon>
    </lineage>
</organism>
<reference evidence="1" key="2">
    <citation type="journal article" date="2015" name="Data Brief">
        <title>Shoot transcriptome of the giant reed, Arundo donax.</title>
        <authorList>
            <person name="Barrero R.A."/>
            <person name="Guerrero F.D."/>
            <person name="Moolhuijzen P."/>
            <person name="Goolsby J.A."/>
            <person name="Tidwell J."/>
            <person name="Bellgard S.E."/>
            <person name="Bellgard M.I."/>
        </authorList>
    </citation>
    <scope>NUCLEOTIDE SEQUENCE</scope>
    <source>
        <tissue evidence="1">Shoot tissue taken approximately 20 cm above the soil surface</tissue>
    </source>
</reference>
<name>A0A0A8YC00_ARUDO</name>
<evidence type="ECO:0000313" key="1">
    <source>
        <dbReference type="EMBL" id="JAD23486.1"/>
    </source>
</evidence>
<proteinExistence type="predicted"/>
<accession>A0A0A8YC00</accession>
<sequence length="13" mass="1257">MGCASPTSAPHAK</sequence>